<evidence type="ECO:0000256" key="1">
    <source>
        <dbReference type="SAM" id="MobiDB-lite"/>
    </source>
</evidence>
<sequence>MGESGGGAVDLVVPTCVGALHVQRVGSGPAALLWHSLVVDSEEWARVLPALVRHRALIMIDGPGHGASQPPPSLFTSAQCADAAMTVLDTLGVADADWVGRAGVRGSAWWPPRGTPTGSGPSRCWARST</sequence>
<dbReference type="EMBL" id="BSUK01000001">
    <property type="protein sequence ID" value="GMA24146.1"/>
    <property type="molecule type" value="Genomic_DNA"/>
</dbReference>
<dbReference type="InterPro" id="IPR000073">
    <property type="entry name" value="AB_hydrolase_1"/>
</dbReference>
<accession>A0ABQ6I075</accession>
<evidence type="ECO:0000313" key="4">
    <source>
        <dbReference type="Proteomes" id="UP001157091"/>
    </source>
</evidence>
<feature type="domain" description="AB hydrolase-1" evidence="2">
    <location>
        <begin position="32"/>
        <end position="100"/>
    </location>
</feature>
<feature type="compositionally biased region" description="Low complexity" evidence="1">
    <location>
        <begin position="109"/>
        <end position="123"/>
    </location>
</feature>
<protein>
    <recommendedName>
        <fullName evidence="2">AB hydrolase-1 domain-containing protein</fullName>
    </recommendedName>
</protein>
<dbReference type="SUPFAM" id="SSF53474">
    <property type="entry name" value="alpha/beta-Hydrolases"/>
    <property type="match status" value="1"/>
</dbReference>
<organism evidence="3 4">
    <name type="scientific">Luteimicrobium album</name>
    <dbReference type="NCBI Taxonomy" id="1054550"/>
    <lineage>
        <taxon>Bacteria</taxon>
        <taxon>Bacillati</taxon>
        <taxon>Actinomycetota</taxon>
        <taxon>Actinomycetes</taxon>
        <taxon>Micrococcales</taxon>
        <taxon>Luteimicrobium</taxon>
    </lineage>
</organism>
<evidence type="ECO:0000313" key="3">
    <source>
        <dbReference type="EMBL" id="GMA24146.1"/>
    </source>
</evidence>
<gene>
    <name evidence="3" type="ORF">GCM10025864_19050</name>
</gene>
<keyword evidence="4" id="KW-1185">Reference proteome</keyword>
<reference evidence="4" key="1">
    <citation type="journal article" date="2019" name="Int. J. Syst. Evol. Microbiol.">
        <title>The Global Catalogue of Microorganisms (GCM) 10K type strain sequencing project: providing services to taxonomists for standard genome sequencing and annotation.</title>
        <authorList>
            <consortium name="The Broad Institute Genomics Platform"/>
            <consortium name="The Broad Institute Genome Sequencing Center for Infectious Disease"/>
            <person name="Wu L."/>
            <person name="Ma J."/>
        </authorList>
    </citation>
    <scope>NUCLEOTIDE SEQUENCE [LARGE SCALE GENOMIC DNA]</scope>
    <source>
        <strain evidence="4">NBRC 106348</strain>
    </source>
</reference>
<dbReference type="Gene3D" id="3.40.50.1820">
    <property type="entry name" value="alpha/beta hydrolase"/>
    <property type="match status" value="1"/>
</dbReference>
<dbReference type="Proteomes" id="UP001157091">
    <property type="component" value="Unassembled WGS sequence"/>
</dbReference>
<comment type="caution">
    <text evidence="3">The sequence shown here is derived from an EMBL/GenBank/DDBJ whole genome shotgun (WGS) entry which is preliminary data.</text>
</comment>
<evidence type="ECO:0000259" key="2">
    <source>
        <dbReference type="Pfam" id="PF00561"/>
    </source>
</evidence>
<dbReference type="Pfam" id="PF00561">
    <property type="entry name" value="Abhydrolase_1"/>
    <property type="match status" value="1"/>
</dbReference>
<feature type="region of interest" description="Disordered" evidence="1">
    <location>
        <begin position="109"/>
        <end position="129"/>
    </location>
</feature>
<name>A0ABQ6I075_9MICO</name>
<proteinExistence type="predicted"/>
<dbReference type="InterPro" id="IPR029058">
    <property type="entry name" value="AB_hydrolase_fold"/>
</dbReference>